<comment type="subcellular location">
    <subcellularLocation>
        <location evidence="4">Membrane</location>
        <topology evidence="4">Multi-pass membrane protein</topology>
    </subcellularLocation>
</comment>
<dbReference type="PANTHER" id="PTHR12483:SF115">
    <property type="entry name" value="COPPER TRANSPORT PROTEIN"/>
    <property type="match status" value="1"/>
</dbReference>
<name>A0A6J2UIP3_DROLE</name>
<proteinExistence type="inferred from homology"/>
<dbReference type="InterPro" id="IPR007274">
    <property type="entry name" value="Cop_transporter"/>
</dbReference>
<keyword evidence="2 4" id="KW-1133">Transmembrane helix</keyword>
<evidence type="ECO:0000256" key="4">
    <source>
        <dbReference type="RuleBase" id="RU367022"/>
    </source>
</evidence>
<dbReference type="Proteomes" id="UP000504634">
    <property type="component" value="Unplaced"/>
</dbReference>
<keyword evidence="3 4" id="KW-0472">Membrane</keyword>
<feature type="transmembrane region" description="Helical" evidence="4">
    <location>
        <begin position="101"/>
        <end position="124"/>
    </location>
</feature>
<dbReference type="GO" id="GO:0016020">
    <property type="term" value="C:membrane"/>
    <property type="evidence" value="ECO:0007669"/>
    <property type="project" value="UniProtKB-SubCell"/>
</dbReference>
<reference evidence="6" key="1">
    <citation type="submission" date="2025-08" db="UniProtKB">
        <authorList>
            <consortium name="RefSeq"/>
        </authorList>
    </citation>
    <scope>IDENTIFICATION</scope>
    <source>
        <strain evidence="6">11010-0011.00</strain>
        <tissue evidence="6">Whole body</tissue>
    </source>
</reference>
<dbReference type="GO" id="GO:0005375">
    <property type="term" value="F:copper ion transmembrane transporter activity"/>
    <property type="evidence" value="ECO:0007669"/>
    <property type="project" value="UniProtKB-UniRule"/>
</dbReference>
<dbReference type="OrthoDB" id="161814at2759"/>
<keyword evidence="4" id="KW-0813">Transport</keyword>
<evidence type="ECO:0000256" key="3">
    <source>
        <dbReference type="ARBA" id="ARBA00023136"/>
    </source>
</evidence>
<keyword evidence="4" id="KW-0187">Copper transport</keyword>
<feature type="transmembrane region" description="Helical" evidence="4">
    <location>
        <begin position="130"/>
        <end position="149"/>
    </location>
</feature>
<keyword evidence="4" id="KW-0186">Copper</keyword>
<sequence length="162" mass="18797">MESENDTSLVMGTTRAHGMLMYFHTGIDEVLLWKNWAPTNVCQFVFSTLAFFVLSVFYEWLKMLRVKLVLRDERKKSEYLAQVGSETALVELREQTYWQRIWNSAHFVQALLNILQIAISYAIMLVVMLYNYWLCLGTCLGAATGYFFFGMTKLSKSFDALP</sequence>
<keyword evidence="5" id="KW-1185">Reference proteome</keyword>
<evidence type="ECO:0000256" key="2">
    <source>
        <dbReference type="ARBA" id="ARBA00022989"/>
    </source>
</evidence>
<dbReference type="RefSeq" id="XP_030388109.1">
    <property type="nucleotide sequence ID" value="XM_030532249.1"/>
</dbReference>
<accession>A0A6J2UIP3</accession>
<gene>
    <name evidence="6" type="primary">LOC115634493</name>
</gene>
<keyword evidence="4" id="KW-0406">Ion transport</keyword>
<feature type="transmembrane region" description="Helical" evidence="4">
    <location>
        <begin position="44"/>
        <end position="61"/>
    </location>
</feature>
<dbReference type="AlphaFoldDB" id="A0A6J2UIP3"/>
<evidence type="ECO:0000313" key="6">
    <source>
        <dbReference type="RefSeq" id="XP_030388109.1"/>
    </source>
</evidence>
<protein>
    <recommendedName>
        <fullName evidence="4">Copper transport protein</fullName>
    </recommendedName>
</protein>
<organism evidence="5 6">
    <name type="scientific">Drosophila lebanonensis</name>
    <name type="common">Fruit fly</name>
    <name type="synonym">Scaptodrosophila lebanonensis</name>
    <dbReference type="NCBI Taxonomy" id="7225"/>
    <lineage>
        <taxon>Eukaryota</taxon>
        <taxon>Metazoa</taxon>
        <taxon>Ecdysozoa</taxon>
        <taxon>Arthropoda</taxon>
        <taxon>Hexapoda</taxon>
        <taxon>Insecta</taxon>
        <taxon>Pterygota</taxon>
        <taxon>Neoptera</taxon>
        <taxon>Endopterygota</taxon>
        <taxon>Diptera</taxon>
        <taxon>Brachycera</taxon>
        <taxon>Muscomorpha</taxon>
        <taxon>Ephydroidea</taxon>
        <taxon>Drosophilidae</taxon>
        <taxon>Scaptodrosophila</taxon>
    </lineage>
</organism>
<keyword evidence="1 4" id="KW-0812">Transmembrane</keyword>
<evidence type="ECO:0000313" key="5">
    <source>
        <dbReference type="Proteomes" id="UP000504634"/>
    </source>
</evidence>
<dbReference type="GeneID" id="115634493"/>
<dbReference type="PANTHER" id="PTHR12483">
    <property type="entry name" value="SOLUTE CARRIER FAMILY 31 COPPER TRANSPORTERS"/>
    <property type="match status" value="1"/>
</dbReference>
<dbReference type="Pfam" id="PF04145">
    <property type="entry name" value="Ctr"/>
    <property type="match status" value="1"/>
</dbReference>
<evidence type="ECO:0000256" key="1">
    <source>
        <dbReference type="ARBA" id="ARBA00022692"/>
    </source>
</evidence>
<comment type="similarity">
    <text evidence="4">Belongs to the copper transporter (Ctr) (TC 1.A.56) family. SLC31A subfamily.</text>
</comment>